<evidence type="ECO:0000313" key="2">
    <source>
        <dbReference type="Proteomes" id="UP001341259"/>
    </source>
</evidence>
<dbReference type="Proteomes" id="UP001341259">
    <property type="component" value="Chromosome"/>
</dbReference>
<dbReference type="EMBL" id="CP107906">
    <property type="protein sequence ID" value="WUG92656.1"/>
    <property type="molecule type" value="Genomic_DNA"/>
</dbReference>
<reference evidence="1 2" key="1">
    <citation type="submission" date="2022-10" db="EMBL/GenBank/DDBJ databases">
        <title>The complete genomes of actinobacterial strains from the NBC collection.</title>
        <authorList>
            <person name="Joergensen T.S."/>
            <person name="Alvarez Arevalo M."/>
            <person name="Sterndorff E.B."/>
            <person name="Faurdal D."/>
            <person name="Vuksanovic O."/>
            <person name="Mourched A.-S."/>
            <person name="Charusanti P."/>
            <person name="Shaw S."/>
            <person name="Blin K."/>
            <person name="Weber T."/>
        </authorList>
    </citation>
    <scope>NUCLEOTIDE SEQUENCE [LARGE SCALE GENOMIC DNA]</scope>
    <source>
        <strain evidence="1 2">NBC_00456</strain>
    </source>
</reference>
<dbReference type="RefSeq" id="WP_328337070.1">
    <property type="nucleotide sequence ID" value="NZ_CP107906.1"/>
</dbReference>
<sequence length="144" mass="15940">MSSENIYAGRFLGEFHELEHGRTDGPSLRDCVQREGAAYEADLVRYLHAGSVLAATTSRVHDVLSTSNDLIGGLQLLTDGEWFWYTDLAHYVEHYHVPLDALFVDHARGRDWTPPQLSDAELAQIAVTLFPDDGFAPVVVDGGQ</sequence>
<proteinExistence type="predicted"/>
<protein>
    <submittedName>
        <fullName evidence="1">Uncharacterized protein</fullName>
    </submittedName>
</protein>
<evidence type="ECO:0000313" key="1">
    <source>
        <dbReference type="EMBL" id="WUG92656.1"/>
    </source>
</evidence>
<keyword evidence="2" id="KW-1185">Reference proteome</keyword>
<gene>
    <name evidence="1" type="ORF">OHB29_06265</name>
</gene>
<accession>A0ABZ1NMF9</accession>
<organism evidence="1 2">
    <name type="scientific">Streptomyces violaceus</name>
    <name type="common">Streptomyces venezuelae</name>
    <dbReference type="NCBI Taxonomy" id="1936"/>
    <lineage>
        <taxon>Bacteria</taxon>
        <taxon>Bacillati</taxon>
        <taxon>Actinomycetota</taxon>
        <taxon>Actinomycetes</taxon>
        <taxon>Kitasatosporales</taxon>
        <taxon>Streptomycetaceae</taxon>
        <taxon>Streptomyces</taxon>
    </lineage>
</organism>
<name>A0ABZ1NMF9_STRVL</name>